<feature type="transmembrane region" description="Helical" evidence="2">
    <location>
        <begin position="187"/>
        <end position="206"/>
    </location>
</feature>
<dbReference type="AlphaFoldDB" id="A0AAV5D6T9"/>
<feature type="compositionally biased region" description="Low complexity" evidence="1">
    <location>
        <begin position="61"/>
        <end position="107"/>
    </location>
</feature>
<reference evidence="3" key="2">
    <citation type="submission" date="2021-12" db="EMBL/GenBank/DDBJ databases">
        <title>Resequencing data analysis of finger millet.</title>
        <authorList>
            <person name="Hatakeyama M."/>
            <person name="Aluri S."/>
            <person name="Balachadran M.T."/>
            <person name="Sivarajan S.R."/>
            <person name="Poveda L."/>
            <person name="Shimizu-Inatsugi R."/>
            <person name="Schlapbach R."/>
            <person name="Sreeman S.M."/>
            <person name="Shimizu K.K."/>
        </authorList>
    </citation>
    <scope>NUCLEOTIDE SEQUENCE</scope>
</reference>
<accession>A0AAV5D6T9</accession>
<proteinExistence type="predicted"/>
<name>A0AAV5D6T9_ELECO</name>
<dbReference type="EMBL" id="BQKI01000013">
    <property type="protein sequence ID" value="GJN06658.1"/>
    <property type="molecule type" value="Genomic_DNA"/>
</dbReference>
<comment type="caution">
    <text evidence="3">The sequence shown here is derived from an EMBL/GenBank/DDBJ whole genome shotgun (WGS) entry which is preliminary data.</text>
</comment>
<keyword evidence="4" id="KW-1185">Reference proteome</keyword>
<evidence type="ECO:0000313" key="4">
    <source>
        <dbReference type="Proteomes" id="UP001054889"/>
    </source>
</evidence>
<keyword evidence="2" id="KW-0812">Transmembrane</keyword>
<sequence length="248" mass="25910">MSSTALLPARAELPASPLPLSPVAPSSSTTLPTPPPARPRRAPCPSPSLPSSAIRLHSPTARPVLSSLPPLSPTALPAAPSSPAAPEPRLSQPSSPPSSLSASAPGSGTALLPPSSILPLSSGVIACSLPSSSARIWCRSCRPPPSFLYRAPPTTSLCSLAAPPQQLLQAVGPCGPHVTSMRSSFRLAFALILGALMFMMVSLRQARNDARQFVLSIMWAGLCVGITRYVKSNGRAFTNRPRFYQSRH</sequence>
<organism evidence="3 4">
    <name type="scientific">Eleusine coracana subsp. coracana</name>
    <dbReference type="NCBI Taxonomy" id="191504"/>
    <lineage>
        <taxon>Eukaryota</taxon>
        <taxon>Viridiplantae</taxon>
        <taxon>Streptophyta</taxon>
        <taxon>Embryophyta</taxon>
        <taxon>Tracheophyta</taxon>
        <taxon>Spermatophyta</taxon>
        <taxon>Magnoliopsida</taxon>
        <taxon>Liliopsida</taxon>
        <taxon>Poales</taxon>
        <taxon>Poaceae</taxon>
        <taxon>PACMAD clade</taxon>
        <taxon>Chloridoideae</taxon>
        <taxon>Cynodonteae</taxon>
        <taxon>Eleusininae</taxon>
        <taxon>Eleusine</taxon>
    </lineage>
</organism>
<protein>
    <submittedName>
        <fullName evidence="3">Uncharacterized protein</fullName>
    </submittedName>
</protein>
<dbReference type="Proteomes" id="UP001054889">
    <property type="component" value="Unassembled WGS sequence"/>
</dbReference>
<keyword evidence="2" id="KW-0472">Membrane</keyword>
<feature type="compositionally biased region" description="Pro residues" evidence="1">
    <location>
        <begin position="32"/>
        <end position="48"/>
    </location>
</feature>
<gene>
    <name evidence="3" type="primary">ga24412</name>
    <name evidence="3" type="ORF">PR202_ga24412</name>
</gene>
<feature type="region of interest" description="Disordered" evidence="1">
    <location>
        <begin position="1"/>
        <end position="107"/>
    </location>
</feature>
<keyword evidence="2" id="KW-1133">Transmembrane helix</keyword>
<reference evidence="3" key="1">
    <citation type="journal article" date="2018" name="DNA Res.">
        <title>Multiple hybrid de novo genome assembly of finger millet, an orphan allotetraploid crop.</title>
        <authorList>
            <person name="Hatakeyama M."/>
            <person name="Aluri S."/>
            <person name="Balachadran M.T."/>
            <person name="Sivarajan S.R."/>
            <person name="Patrignani A."/>
            <person name="Gruter S."/>
            <person name="Poveda L."/>
            <person name="Shimizu-Inatsugi R."/>
            <person name="Baeten J."/>
            <person name="Francoijs K.J."/>
            <person name="Nataraja K.N."/>
            <person name="Reddy Y.A.N."/>
            <person name="Phadnis S."/>
            <person name="Ravikumar R.L."/>
            <person name="Schlapbach R."/>
            <person name="Sreeman S.M."/>
            <person name="Shimizu K.K."/>
        </authorList>
    </citation>
    <scope>NUCLEOTIDE SEQUENCE</scope>
</reference>
<evidence type="ECO:0000256" key="2">
    <source>
        <dbReference type="SAM" id="Phobius"/>
    </source>
</evidence>
<feature type="compositionally biased region" description="Low complexity" evidence="1">
    <location>
        <begin position="1"/>
        <end position="15"/>
    </location>
</feature>
<feature type="transmembrane region" description="Helical" evidence="2">
    <location>
        <begin position="212"/>
        <end position="230"/>
    </location>
</feature>
<evidence type="ECO:0000313" key="3">
    <source>
        <dbReference type="EMBL" id="GJN06658.1"/>
    </source>
</evidence>
<evidence type="ECO:0000256" key="1">
    <source>
        <dbReference type="SAM" id="MobiDB-lite"/>
    </source>
</evidence>